<protein>
    <submittedName>
        <fullName evidence="1">Uncharacterized protein</fullName>
    </submittedName>
</protein>
<dbReference type="EMBL" id="KZ679676">
    <property type="protein sequence ID" value="PTB59228.1"/>
    <property type="molecule type" value="Genomic_DNA"/>
</dbReference>
<dbReference type="RefSeq" id="XP_024778905.1">
    <property type="nucleotide sequence ID" value="XM_024920722.1"/>
</dbReference>
<organism evidence="1 2">
    <name type="scientific">Trichoderma harzianum CBS 226.95</name>
    <dbReference type="NCBI Taxonomy" id="983964"/>
    <lineage>
        <taxon>Eukaryota</taxon>
        <taxon>Fungi</taxon>
        <taxon>Dikarya</taxon>
        <taxon>Ascomycota</taxon>
        <taxon>Pezizomycotina</taxon>
        <taxon>Sordariomycetes</taxon>
        <taxon>Hypocreomycetidae</taxon>
        <taxon>Hypocreales</taxon>
        <taxon>Hypocreaceae</taxon>
        <taxon>Trichoderma</taxon>
    </lineage>
</organism>
<reference evidence="1 2" key="1">
    <citation type="submission" date="2016-07" db="EMBL/GenBank/DDBJ databases">
        <title>Multiple horizontal gene transfer events from other fungi enriched the ability of initially mycotrophic Trichoderma (Ascomycota) to feed on dead plant biomass.</title>
        <authorList>
            <consortium name="DOE Joint Genome Institute"/>
            <person name="Aerts A."/>
            <person name="Atanasova L."/>
            <person name="Chenthamara K."/>
            <person name="Zhang J."/>
            <person name="Grujic M."/>
            <person name="Henrissat B."/>
            <person name="Kuo A."/>
            <person name="Salamov A."/>
            <person name="Lipzen A."/>
            <person name="Labutti K."/>
            <person name="Barry K."/>
            <person name="Miao Y."/>
            <person name="Rahimi M.J."/>
            <person name="Shen Q."/>
            <person name="Grigoriev I.V."/>
            <person name="Kubicek C.P."/>
            <person name="Druzhinina I.S."/>
        </authorList>
    </citation>
    <scope>NUCLEOTIDE SEQUENCE [LARGE SCALE GENOMIC DNA]</scope>
    <source>
        <strain evidence="1 2">CBS 226.95</strain>
    </source>
</reference>
<dbReference type="Proteomes" id="UP000241690">
    <property type="component" value="Unassembled WGS sequence"/>
</dbReference>
<gene>
    <name evidence="1" type="ORF">M431DRAFT_527776</name>
</gene>
<accession>A0A2T4AQK7</accession>
<sequence>MRLFGQMPARQRGCERGELWMSRSGVAIDASTSPSGCLLLAYKQASLSEAVKGEDEDCVLQQVVSPTAGNLLEDSKLQIELWLSTIPEGIASIAPIPNVEATAAAGRFDAGEVDALLMRCQCQAERHHQKDSGATADATADANTKTGWINCYCTKSNRCDEATARQAGRARIASLCRIRIGTAWPASSAARPLPVAAIGQQRAFRISADAAEYSREAVCAAIFSALPFRNSAACDDAMAVSKASFGSLFALSRFDLDEMDARIGGSLGAPLQSGRIYSSLLYL</sequence>
<keyword evidence="2" id="KW-1185">Reference proteome</keyword>
<dbReference type="GeneID" id="36629291"/>
<evidence type="ECO:0000313" key="1">
    <source>
        <dbReference type="EMBL" id="PTB59228.1"/>
    </source>
</evidence>
<evidence type="ECO:0000313" key="2">
    <source>
        <dbReference type="Proteomes" id="UP000241690"/>
    </source>
</evidence>
<dbReference type="AlphaFoldDB" id="A0A2T4AQK7"/>
<name>A0A2T4AQK7_TRIHA</name>
<proteinExistence type="predicted"/>